<dbReference type="Proteomes" id="UP000800040">
    <property type="component" value="Unassembled WGS sequence"/>
</dbReference>
<evidence type="ECO:0000313" key="2">
    <source>
        <dbReference type="EMBL" id="KAF1837849.1"/>
    </source>
</evidence>
<evidence type="ECO:0008006" key="4">
    <source>
        <dbReference type="Google" id="ProtNLM"/>
    </source>
</evidence>
<reference evidence="2" key="1">
    <citation type="submission" date="2020-01" db="EMBL/GenBank/DDBJ databases">
        <authorList>
            <consortium name="DOE Joint Genome Institute"/>
            <person name="Haridas S."/>
            <person name="Albert R."/>
            <person name="Binder M."/>
            <person name="Bloem J."/>
            <person name="Labutti K."/>
            <person name="Salamov A."/>
            <person name="Andreopoulos B."/>
            <person name="Baker S.E."/>
            <person name="Barry K."/>
            <person name="Bills G."/>
            <person name="Bluhm B.H."/>
            <person name="Cannon C."/>
            <person name="Castanera R."/>
            <person name="Culley D.E."/>
            <person name="Daum C."/>
            <person name="Ezra D."/>
            <person name="Gonzalez J.B."/>
            <person name="Henrissat B."/>
            <person name="Kuo A."/>
            <person name="Liang C."/>
            <person name="Lipzen A."/>
            <person name="Lutzoni F."/>
            <person name="Magnuson J."/>
            <person name="Mondo S."/>
            <person name="Nolan M."/>
            <person name="Ohm R."/>
            <person name="Pangilinan J."/>
            <person name="Park H.-J."/>
            <person name="Ramirez L."/>
            <person name="Alfaro M."/>
            <person name="Sun H."/>
            <person name="Tritt A."/>
            <person name="Yoshinaga Y."/>
            <person name="Zwiers L.-H."/>
            <person name="Turgeon B.G."/>
            <person name="Goodwin S.B."/>
            <person name="Spatafora J.W."/>
            <person name="Crous P.W."/>
            <person name="Grigoriev I.V."/>
        </authorList>
    </citation>
    <scope>NUCLEOTIDE SEQUENCE</scope>
    <source>
        <strain evidence="2">P77</strain>
    </source>
</reference>
<dbReference type="InterPro" id="IPR029058">
    <property type="entry name" value="AB_hydrolase_fold"/>
</dbReference>
<organism evidence="2 3">
    <name type="scientific">Decorospora gaudefroyi</name>
    <dbReference type="NCBI Taxonomy" id="184978"/>
    <lineage>
        <taxon>Eukaryota</taxon>
        <taxon>Fungi</taxon>
        <taxon>Dikarya</taxon>
        <taxon>Ascomycota</taxon>
        <taxon>Pezizomycotina</taxon>
        <taxon>Dothideomycetes</taxon>
        <taxon>Pleosporomycetidae</taxon>
        <taxon>Pleosporales</taxon>
        <taxon>Pleosporineae</taxon>
        <taxon>Pleosporaceae</taxon>
        <taxon>Decorospora</taxon>
    </lineage>
</organism>
<feature type="region of interest" description="Disordered" evidence="1">
    <location>
        <begin position="1"/>
        <end position="72"/>
    </location>
</feature>
<evidence type="ECO:0000313" key="3">
    <source>
        <dbReference type="Proteomes" id="UP000800040"/>
    </source>
</evidence>
<dbReference type="Gene3D" id="3.40.50.1820">
    <property type="entry name" value="alpha/beta hydrolase"/>
    <property type="match status" value="1"/>
</dbReference>
<evidence type="ECO:0000256" key="1">
    <source>
        <dbReference type="SAM" id="MobiDB-lite"/>
    </source>
</evidence>
<dbReference type="SUPFAM" id="SSF53474">
    <property type="entry name" value="alpha/beta-Hydrolases"/>
    <property type="match status" value="1"/>
</dbReference>
<sequence>MAAKRRRVSEPASAPAPKRVTRSSKNSNSNTTTAQNKPNESSKAPSRNHAKPTQEQHTPSNGSSPTDTPPTVTTRTITHALVKNPIQCHQYTSTPTPSGPPPPTMIFTHGAGGTLAAPAVANFCTGFSTYTPILAFQGSMNLKARTKNLHACIDALHPSPYETKQPSTSLLLGGRSMGARAAIIAAANVEMGDAGAGAGGRSVSLVLVPYPLKGPKGDVRDGMLMELDGRVDVLFVVW</sequence>
<dbReference type="AlphaFoldDB" id="A0A6A5KQB5"/>
<proteinExistence type="predicted"/>
<dbReference type="EMBL" id="ML975257">
    <property type="protein sequence ID" value="KAF1837849.1"/>
    <property type="molecule type" value="Genomic_DNA"/>
</dbReference>
<feature type="compositionally biased region" description="Polar residues" evidence="1">
    <location>
        <begin position="37"/>
        <end position="64"/>
    </location>
</feature>
<gene>
    <name evidence="2" type="ORF">BDW02DRAFT_565573</name>
</gene>
<keyword evidence="3" id="KW-1185">Reference proteome</keyword>
<dbReference type="OrthoDB" id="6415022at2759"/>
<name>A0A6A5KQB5_9PLEO</name>
<accession>A0A6A5KQB5</accession>
<protein>
    <recommendedName>
        <fullName evidence="4">KANL3/Tex30 alpha/beta hydrolase-like domain-containing protein</fullName>
    </recommendedName>
</protein>
<feature type="compositionally biased region" description="Low complexity" evidence="1">
    <location>
        <begin position="23"/>
        <end position="36"/>
    </location>
</feature>